<evidence type="ECO:0000256" key="1">
    <source>
        <dbReference type="ARBA" id="ARBA00022679"/>
    </source>
</evidence>
<dbReference type="InterPro" id="IPR000182">
    <property type="entry name" value="GNAT_dom"/>
</dbReference>
<comment type="caution">
    <text evidence="7">The sequence shown here is derived from an EMBL/GenBank/DDBJ whole genome shotgun (WGS) entry which is preliminary data.</text>
</comment>
<dbReference type="AlphaFoldDB" id="A0A8K0RC62"/>
<evidence type="ECO:0000256" key="4">
    <source>
        <dbReference type="SAM" id="MobiDB-lite"/>
    </source>
</evidence>
<evidence type="ECO:0000256" key="2">
    <source>
        <dbReference type="ARBA" id="ARBA00022729"/>
    </source>
</evidence>
<feature type="domain" description="N-acetyltransferase" evidence="6">
    <location>
        <begin position="121"/>
        <end position="283"/>
    </location>
</feature>
<dbReference type="InterPro" id="IPR016181">
    <property type="entry name" value="Acyl_CoA_acyltransferase"/>
</dbReference>
<keyword evidence="8" id="KW-1185">Reference proteome</keyword>
<feature type="compositionally biased region" description="Low complexity" evidence="4">
    <location>
        <begin position="40"/>
        <end position="58"/>
    </location>
</feature>
<protein>
    <submittedName>
        <fullName evidence="7">Uncharacterized protein</fullName>
    </submittedName>
</protein>
<evidence type="ECO:0000256" key="3">
    <source>
        <dbReference type="ARBA" id="ARBA00023315"/>
    </source>
</evidence>
<dbReference type="SUPFAM" id="SSF57180">
    <property type="entry name" value="Cellulose-binding domain"/>
    <property type="match status" value="1"/>
</dbReference>
<dbReference type="GO" id="GO:0005576">
    <property type="term" value="C:extracellular region"/>
    <property type="evidence" value="ECO:0007669"/>
    <property type="project" value="InterPro"/>
</dbReference>
<dbReference type="Gene3D" id="3.40.630.30">
    <property type="match status" value="1"/>
</dbReference>
<dbReference type="GO" id="GO:0031415">
    <property type="term" value="C:NatA complex"/>
    <property type="evidence" value="ECO:0007669"/>
    <property type="project" value="TreeGrafter"/>
</dbReference>
<dbReference type="OrthoDB" id="47374at2759"/>
<dbReference type="SUPFAM" id="SSF55729">
    <property type="entry name" value="Acyl-CoA N-acyltransferases (Nat)"/>
    <property type="match status" value="1"/>
</dbReference>
<dbReference type="GO" id="GO:0005975">
    <property type="term" value="P:carbohydrate metabolic process"/>
    <property type="evidence" value="ECO:0007669"/>
    <property type="project" value="InterPro"/>
</dbReference>
<dbReference type="GO" id="GO:0016747">
    <property type="term" value="F:acyltransferase activity, transferring groups other than amino-acyl groups"/>
    <property type="evidence" value="ECO:0007669"/>
    <property type="project" value="InterPro"/>
</dbReference>
<feature type="compositionally biased region" description="Pro residues" evidence="4">
    <location>
        <begin position="22"/>
        <end position="39"/>
    </location>
</feature>
<feature type="compositionally biased region" description="Polar residues" evidence="4">
    <location>
        <begin position="86"/>
        <end position="96"/>
    </location>
</feature>
<feature type="compositionally biased region" description="Low complexity" evidence="4">
    <location>
        <begin position="359"/>
        <end position="372"/>
    </location>
</feature>
<keyword evidence="2" id="KW-0732">Signal</keyword>
<dbReference type="PANTHER" id="PTHR42919">
    <property type="entry name" value="N-ALPHA-ACETYLTRANSFERASE"/>
    <property type="match status" value="1"/>
</dbReference>
<keyword evidence="1" id="KW-0808">Transferase</keyword>
<dbReference type="GO" id="GO:0030248">
    <property type="term" value="F:cellulose binding"/>
    <property type="evidence" value="ECO:0007669"/>
    <property type="project" value="InterPro"/>
</dbReference>
<dbReference type="InterPro" id="IPR035971">
    <property type="entry name" value="CBD_sf"/>
</dbReference>
<dbReference type="CDD" id="cd04301">
    <property type="entry name" value="NAT_SF"/>
    <property type="match status" value="1"/>
</dbReference>
<dbReference type="PROSITE" id="PS51164">
    <property type="entry name" value="CBM1_2"/>
    <property type="match status" value="1"/>
</dbReference>
<evidence type="ECO:0000313" key="7">
    <source>
        <dbReference type="EMBL" id="KAH7090197.1"/>
    </source>
</evidence>
<proteinExistence type="predicted"/>
<gene>
    <name evidence="7" type="ORF">FB567DRAFT_438112</name>
</gene>
<feature type="region of interest" description="Disordered" evidence="4">
    <location>
        <begin position="299"/>
        <end position="386"/>
    </location>
</feature>
<reference evidence="7" key="1">
    <citation type="journal article" date="2021" name="Nat. Commun.">
        <title>Genetic determinants of endophytism in the Arabidopsis root mycobiome.</title>
        <authorList>
            <person name="Mesny F."/>
            <person name="Miyauchi S."/>
            <person name="Thiergart T."/>
            <person name="Pickel B."/>
            <person name="Atanasova L."/>
            <person name="Karlsson M."/>
            <person name="Huettel B."/>
            <person name="Barry K.W."/>
            <person name="Haridas S."/>
            <person name="Chen C."/>
            <person name="Bauer D."/>
            <person name="Andreopoulos W."/>
            <person name="Pangilinan J."/>
            <person name="LaButti K."/>
            <person name="Riley R."/>
            <person name="Lipzen A."/>
            <person name="Clum A."/>
            <person name="Drula E."/>
            <person name="Henrissat B."/>
            <person name="Kohler A."/>
            <person name="Grigoriev I.V."/>
            <person name="Martin F.M."/>
            <person name="Hacquard S."/>
        </authorList>
    </citation>
    <scope>NUCLEOTIDE SEQUENCE</scope>
    <source>
        <strain evidence="7">MPI-SDFR-AT-0120</strain>
    </source>
</reference>
<dbReference type="Proteomes" id="UP000813461">
    <property type="component" value="Unassembled WGS sequence"/>
</dbReference>
<accession>A0A8K0RC62</accession>
<feature type="region of interest" description="Disordered" evidence="4">
    <location>
        <begin position="1"/>
        <end position="96"/>
    </location>
</feature>
<dbReference type="PANTHER" id="PTHR42919:SF8">
    <property type="entry name" value="N-ALPHA-ACETYLTRANSFERASE 50"/>
    <property type="match status" value="1"/>
</dbReference>
<dbReference type="Pfam" id="PF00734">
    <property type="entry name" value="CBM_1"/>
    <property type="match status" value="1"/>
</dbReference>
<dbReference type="GO" id="GO:0007064">
    <property type="term" value="P:mitotic sister chromatid cohesion"/>
    <property type="evidence" value="ECO:0007669"/>
    <property type="project" value="TreeGrafter"/>
</dbReference>
<dbReference type="InterPro" id="IPR000254">
    <property type="entry name" value="CBD"/>
</dbReference>
<dbReference type="SMART" id="SM00236">
    <property type="entry name" value="fCBD"/>
    <property type="match status" value="1"/>
</dbReference>
<sequence>MQSSISSWLKKPATAKQTEQTPMPPKPSTAPSRPPPPPKSVSAPSRVPATTTPVPQATDNWNDIPDEFLQPPSRPRSKKSPRSSRNVTPMATPRVTTPVQIPAQKPAIPQLFALRPLPPNVELVPLTEDLLPAYKRLNALTLPVAYPEGYYKETMTEPYLGLTLVALWHSAPTQSSHTSSPSDPPRLVGAVRCRLLPSAQLYISTLGILAPYRSHGIAMHLLQGVVRKAVELHSVKSVVAHVWEANDEGLEWYKKRNFEVLEKEDAYYRKLKPQGAFLALDRRQTTFYITCIKGVCHDGSTPGPTPPSKPSSSKKPDPPKTTSKDTPPAVTPTPSKPSSSKKPDPPKSTSVYTPPVATPTPSKTVKSTPKSSIQPTKTGGGETGPSSTACPVPLYYQCGGYYDGKPWAGCTKCVKGATCVVQNEFYNQCVADE</sequence>
<evidence type="ECO:0000259" key="5">
    <source>
        <dbReference type="PROSITE" id="PS51164"/>
    </source>
</evidence>
<evidence type="ECO:0000259" key="6">
    <source>
        <dbReference type="PROSITE" id="PS51186"/>
    </source>
</evidence>
<name>A0A8K0RC62_9PLEO</name>
<feature type="domain" description="CBM1" evidence="5">
    <location>
        <begin position="390"/>
        <end position="430"/>
    </location>
</feature>
<dbReference type="PROSITE" id="PS51186">
    <property type="entry name" value="GNAT"/>
    <property type="match status" value="1"/>
</dbReference>
<evidence type="ECO:0000313" key="8">
    <source>
        <dbReference type="Proteomes" id="UP000813461"/>
    </source>
</evidence>
<keyword evidence="3" id="KW-0012">Acyltransferase</keyword>
<dbReference type="Pfam" id="PF00583">
    <property type="entry name" value="Acetyltransf_1"/>
    <property type="match status" value="1"/>
</dbReference>
<dbReference type="EMBL" id="JAGMVJ010000005">
    <property type="protein sequence ID" value="KAH7090197.1"/>
    <property type="molecule type" value="Genomic_DNA"/>
</dbReference>
<organism evidence="7 8">
    <name type="scientific">Paraphoma chrysanthemicola</name>
    <dbReference type="NCBI Taxonomy" id="798071"/>
    <lineage>
        <taxon>Eukaryota</taxon>
        <taxon>Fungi</taxon>
        <taxon>Dikarya</taxon>
        <taxon>Ascomycota</taxon>
        <taxon>Pezizomycotina</taxon>
        <taxon>Dothideomycetes</taxon>
        <taxon>Pleosporomycetidae</taxon>
        <taxon>Pleosporales</taxon>
        <taxon>Pleosporineae</taxon>
        <taxon>Phaeosphaeriaceae</taxon>
        <taxon>Paraphoma</taxon>
    </lineage>
</organism>
<dbReference type="InterPro" id="IPR051556">
    <property type="entry name" value="N-term/lysine_N-AcTrnsfr"/>
</dbReference>